<dbReference type="SUPFAM" id="SSF52540">
    <property type="entry name" value="P-loop containing nucleoside triphosphate hydrolases"/>
    <property type="match status" value="1"/>
</dbReference>
<sequence length="207" mass="22975">MSFDVDIALDVGERRIVLRFRSDARLTALVGPSGVGKTSVLDAIAGLRRPATGHITVAHETLFDAPRGVDLPPERRRSGYVFQDTRLFPHRRVAANLAYGERHAHGERRIISYEDVARLLDIGHLLDRWPATLSGGETRRVAIGRALLSAPRFLLLDEPLASLDPARAERLLRLIERLRDELDLPILLVSHSANEVDRLAGHVVTLA</sequence>
<dbReference type="Gene3D" id="3.40.50.300">
    <property type="entry name" value="P-loop containing nucleotide triphosphate hydrolases"/>
    <property type="match status" value="1"/>
</dbReference>
<keyword evidence="1" id="KW-0547">Nucleotide-binding</keyword>
<keyword evidence="5" id="KW-1185">Reference proteome</keyword>
<proteinExistence type="predicted"/>
<dbReference type="GO" id="GO:0005524">
    <property type="term" value="F:ATP binding"/>
    <property type="evidence" value="ECO:0007669"/>
    <property type="project" value="UniProtKB-KW"/>
</dbReference>
<feature type="domain" description="ABC transporter" evidence="3">
    <location>
        <begin position="2"/>
        <end position="207"/>
    </location>
</feature>
<evidence type="ECO:0000313" key="5">
    <source>
        <dbReference type="Proteomes" id="UP000275232"/>
    </source>
</evidence>
<dbReference type="GO" id="GO:0016887">
    <property type="term" value="F:ATP hydrolysis activity"/>
    <property type="evidence" value="ECO:0007669"/>
    <property type="project" value="InterPro"/>
</dbReference>
<dbReference type="RefSeq" id="WP_123880770.1">
    <property type="nucleotide sequence ID" value="NZ_RPFZ01000001.1"/>
</dbReference>
<dbReference type="InterPro" id="IPR050334">
    <property type="entry name" value="Molybdenum_import_ModC"/>
</dbReference>
<dbReference type="PROSITE" id="PS50893">
    <property type="entry name" value="ABC_TRANSPORTER_2"/>
    <property type="match status" value="1"/>
</dbReference>
<organism evidence="4 5">
    <name type="scientific">Aurantiacibacter spongiae</name>
    <dbReference type="NCBI Taxonomy" id="2488860"/>
    <lineage>
        <taxon>Bacteria</taxon>
        <taxon>Pseudomonadati</taxon>
        <taxon>Pseudomonadota</taxon>
        <taxon>Alphaproteobacteria</taxon>
        <taxon>Sphingomonadales</taxon>
        <taxon>Erythrobacteraceae</taxon>
        <taxon>Aurantiacibacter</taxon>
    </lineage>
</organism>
<reference evidence="4 5" key="1">
    <citation type="submission" date="2018-11" db="EMBL/GenBank/DDBJ databases">
        <title>Erythrobacter spongiae sp. nov., isolated from a marine sponge.</title>
        <authorList>
            <person name="Zhuang L."/>
            <person name="Luo L."/>
        </authorList>
    </citation>
    <scope>NUCLEOTIDE SEQUENCE [LARGE SCALE GENOMIC DNA]</scope>
    <source>
        <strain evidence="4 5">HN-E23</strain>
    </source>
</reference>
<evidence type="ECO:0000256" key="2">
    <source>
        <dbReference type="ARBA" id="ARBA00022840"/>
    </source>
</evidence>
<dbReference type="SMART" id="SM00382">
    <property type="entry name" value="AAA"/>
    <property type="match status" value="1"/>
</dbReference>
<dbReference type="Proteomes" id="UP000275232">
    <property type="component" value="Unassembled WGS sequence"/>
</dbReference>
<dbReference type="Pfam" id="PF00005">
    <property type="entry name" value="ABC_tran"/>
    <property type="match status" value="1"/>
</dbReference>
<evidence type="ECO:0000256" key="1">
    <source>
        <dbReference type="ARBA" id="ARBA00022741"/>
    </source>
</evidence>
<gene>
    <name evidence="4" type="ORF">EG799_09890</name>
</gene>
<dbReference type="InterPro" id="IPR003439">
    <property type="entry name" value="ABC_transporter-like_ATP-bd"/>
</dbReference>
<evidence type="ECO:0000313" key="4">
    <source>
        <dbReference type="EMBL" id="RPF71895.1"/>
    </source>
</evidence>
<dbReference type="PANTHER" id="PTHR43514:SF4">
    <property type="entry name" value="ABC TRANSPORTER I FAMILY MEMBER 10"/>
    <property type="match status" value="1"/>
</dbReference>
<comment type="caution">
    <text evidence="4">The sequence shown here is derived from an EMBL/GenBank/DDBJ whole genome shotgun (WGS) entry which is preliminary data.</text>
</comment>
<dbReference type="OrthoDB" id="9802264at2"/>
<dbReference type="InterPro" id="IPR003593">
    <property type="entry name" value="AAA+_ATPase"/>
</dbReference>
<accession>A0A3N5DM37</accession>
<protein>
    <submittedName>
        <fullName evidence="4">ATP-binding cassette domain-containing protein</fullName>
    </submittedName>
</protein>
<dbReference type="PANTHER" id="PTHR43514">
    <property type="entry name" value="ABC TRANSPORTER I FAMILY MEMBER 10"/>
    <property type="match status" value="1"/>
</dbReference>
<evidence type="ECO:0000259" key="3">
    <source>
        <dbReference type="PROSITE" id="PS50893"/>
    </source>
</evidence>
<keyword evidence="2 4" id="KW-0067">ATP-binding</keyword>
<dbReference type="AlphaFoldDB" id="A0A3N5DM37"/>
<dbReference type="EMBL" id="RPFZ01000001">
    <property type="protein sequence ID" value="RPF71895.1"/>
    <property type="molecule type" value="Genomic_DNA"/>
</dbReference>
<dbReference type="InterPro" id="IPR027417">
    <property type="entry name" value="P-loop_NTPase"/>
</dbReference>
<name>A0A3N5DM37_9SPHN</name>